<evidence type="ECO:0000256" key="2">
    <source>
        <dbReference type="PIRSR" id="PIRSR600101-1"/>
    </source>
</evidence>
<evidence type="ECO:0000313" key="5">
    <source>
        <dbReference type="EMBL" id="KAK9503684.1"/>
    </source>
</evidence>
<keyword evidence="4" id="KW-0472">Membrane</keyword>
<dbReference type="GO" id="GO:0006751">
    <property type="term" value="P:glutathione catabolic process"/>
    <property type="evidence" value="ECO:0007669"/>
    <property type="project" value="InterPro"/>
</dbReference>
<dbReference type="PANTHER" id="PTHR11686">
    <property type="entry name" value="GAMMA GLUTAMYL TRANSPEPTIDASE"/>
    <property type="match status" value="1"/>
</dbReference>
<organism evidence="5 6">
    <name type="scientific">Rhynocoris fuscipes</name>
    <dbReference type="NCBI Taxonomy" id="488301"/>
    <lineage>
        <taxon>Eukaryota</taxon>
        <taxon>Metazoa</taxon>
        <taxon>Ecdysozoa</taxon>
        <taxon>Arthropoda</taxon>
        <taxon>Hexapoda</taxon>
        <taxon>Insecta</taxon>
        <taxon>Pterygota</taxon>
        <taxon>Neoptera</taxon>
        <taxon>Paraneoptera</taxon>
        <taxon>Hemiptera</taxon>
        <taxon>Heteroptera</taxon>
        <taxon>Panheteroptera</taxon>
        <taxon>Cimicomorpha</taxon>
        <taxon>Reduviidae</taxon>
        <taxon>Harpactorinae</taxon>
        <taxon>Harpactorini</taxon>
        <taxon>Rhynocoris</taxon>
    </lineage>
</organism>
<proteinExistence type="predicted"/>
<name>A0AAW1D167_9HEMI</name>
<dbReference type="Gene3D" id="1.10.246.130">
    <property type="match status" value="1"/>
</dbReference>
<feature type="active site" description="Nucleophile" evidence="2">
    <location>
        <position position="424"/>
    </location>
</feature>
<feature type="binding site" evidence="3">
    <location>
        <begin position="442"/>
        <end position="444"/>
    </location>
    <ligand>
        <name>L-glutamate</name>
        <dbReference type="ChEBI" id="CHEBI:29985"/>
    </ligand>
</feature>
<comment type="caution">
    <text evidence="5">The sequence shown here is derived from an EMBL/GenBank/DDBJ whole genome shotgun (WGS) entry which is preliminary data.</text>
</comment>
<feature type="binding site" evidence="3">
    <location>
        <position position="518"/>
    </location>
    <ligand>
        <name>L-glutamate</name>
        <dbReference type="ChEBI" id="CHEBI:29985"/>
    </ligand>
</feature>
<dbReference type="PRINTS" id="PR01210">
    <property type="entry name" value="GGTRANSPTASE"/>
</dbReference>
<dbReference type="GO" id="GO:0036374">
    <property type="term" value="F:glutathione hydrolase activity"/>
    <property type="evidence" value="ECO:0007669"/>
    <property type="project" value="InterPro"/>
</dbReference>
<dbReference type="Pfam" id="PF01019">
    <property type="entry name" value="G_glu_transpept"/>
    <property type="match status" value="1"/>
</dbReference>
<evidence type="ECO:0000256" key="4">
    <source>
        <dbReference type="SAM" id="Phobius"/>
    </source>
</evidence>
<keyword evidence="1" id="KW-1199">Hemostasis impairing toxin</keyword>
<protein>
    <submittedName>
        <fullName evidence="5">Uncharacterized protein</fullName>
    </submittedName>
</protein>
<evidence type="ECO:0000256" key="1">
    <source>
        <dbReference type="ARBA" id="ARBA00084097"/>
    </source>
</evidence>
<feature type="binding site" evidence="3">
    <location>
        <position position="466"/>
    </location>
    <ligand>
        <name>L-glutamate</name>
        <dbReference type="ChEBI" id="CHEBI:29985"/>
    </ligand>
</feature>
<dbReference type="SUPFAM" id="SSF56235">
    <property type="entry name" value="N-terminal nucleophile aminohydrolases (Ntn hydrolases)"/>
    <property type="match status" value="1"/>
</dbReference>
<dbReference type="EMBL" id="JAPXFL010000007">
    <property type="protein sequence ID" value="KAK9503684.1"/>
    <property type="molecule type" value="Genomic_DNA"/>
</dbReference>
<reference evidence="5 6" key="1">
    <citation type="submission" date="2022-12" db="EMBL/GenBank/DDBJ databases">
        <title>Chromosome-level genome assembly of true bugs.</title>
        <authorList>
            <person name="Ma L."/>
            <person name="Li H."/>
        </authorList>
    </citation>
    <scope>NUCLEOTIDE SEQUENCE [LARGE SCALE GENOMIC DNA]</scope>
    <source>
        <strain evidence="5">Lab_2022b</strain>
    </source>
</reference>
<dbReference type="InterPro" id="IPR043138">
    <property type="entry name" value="GGT_lsub"/>
</dbReference>
<dbReference type="InterPro" id="IPR029055">
    <property type="entry name" value="Ntn_hydrolases_N"/>
</dbReference>
<dbReference type="PANTHER" id="PTHR11686:SF9">
    <property type="entry name" value="RE13973P"/>
    <property type="match status" value="1"/>
</dbReference>
<keyword evidence="1" id="KW-0800">Toxin</keyword>
<gene>
    <name evidence="5" type="ORF">O3M35_010193</name>
</gene>
<dbReference type="FunFam" id="3.60.20.40:FF:000001">
    <property type="entry name" value="Gamma-glutamyltranspeptidase 1"/>
    <property type="match status" value="1"/>
</dbReference>
<feature type="binding site" evidence="3">
    <location>
        <begin position="494"/>
        <end position="495"/>
    </location>
    <ligand>
        <name>L-glutamate</name>
        <dbReference type="ChEBI" id="CHEBI:29985"/>
    </ligand>
</feature>
<feature type="binding site" evidence="3">
    <location>
        <position position="135"/>
    </location>
    <ligand>
        <name>L-glutamate</name>
        <dbReference type="ChEBI" id="CHEBI:29985"/>
    </ligand>
</feature>
<dbReference type="AlphaFoldDB" id="A0AAW1D167"/>
<dbReference type="GO" id="GO:0005886">
    <property type="term" value="C:plasma membrane"/>
    <property type="evidence" value="ECO:0007669"/>
    <property type="project" value="TreeGrafter"/>
</dbReference>
<feature type="transmembrane region" description="Helical" evidence="4">
    <location>
        <begin position="32"/>
        <end position="53"/>
    </location>
</feature>
<keyword evidence="4" id="KW-0812">Transmembrane</keyword>
<dbReference type="InterPro" id="IPR000101">
    <property type="entry name" value="GGT_peptidase"/>
</dbReference>
<keyword evidence="1" id="KW-1202">Platelet aggregation activating toxin</keyword>
<keyword evidence="4" id="KW-1133">Transmembrane helix</keyword>
<dbReference type="Gene3D" id="3.60.20.40">
    <property type="match status" value="1"/>
</dbReference>
<evidence type="ECO:0000256" key="3">
    <source>
        <dbReference type="PIRSR" id="PIRSR600101-2"/>
    </source>
</evidence>
<accession>A0AAW1D167</accession>
<keyword evidence="6" id="KW-1185">Reference proteome</keyword>
<evidence type="ECO:0000313" key="6">
    <source>
        <dbReference type="Proteomes" id="UP001461498"/>
    </source>
</evidence>
<dbReference type="Proteomes" id="UP001461498">
    <property type="component" value="Unassembled WGS sequence"/>
</dbReference>
<sequence>MINIILSAFASLIHCLFDLSYCCVKISWKLVKVAGLIVAVGLILVAIIAVIVVKNASYYDSSLSAIPVGAVVSNGGPCSEIGLNILKKYGSVVDSIIATMLCDGVTTMNNMGIGGGFVATIYIRSEGKAYYLNARETAPRNSSADMYHHNATLAQVGGPSVAVPGELKGYWEMYNRFGGKAPWAELFEPTIKLCNEGVPINKHIAANIAHQAKNIQISPTLYALLKNPDGSLPKEGDKVKLPKLAETLKIISKEGPDAMYNGSLSQLLINDIINDGGIMTLDDLADYNIRWEEPVTVSLKNDSLKMYSGPEPSSGSILGFILKLVDGLLETDGMQNKENEQSVTSGIQSIPNLDDTFIITEAFKYAYAIRSRLGDPFFHNVSEVLKQLESPELLKTIRSKLDVNMTSPNASDYGAAFYKEDHGTGNIVVFGPNGDAVVATSTINLIFGSRLVSESTGIILNDEMDDFSVPGVINYFGVPPSPSNFIVPGARPQSSMCPAIFVDSKTGDIKLAIGAAGGTRITTSTAIVALRSLWYNISLEKAIHLPRFHHQLYPMEWKCEADTEKALIEGMKARGHIIKQDKKINSCVTGVLNNGIELEASSDVRRLGNVSYLYLQ</sequence>
<dbReference type="InterPro" id="IPR043137">
    <property type="entry name" value="GGT_ssub_C"/>
</dbReference>